<protein>
    <recommendedName>
        <fullName evidence="3">HMG box domain-containing protein</fullName>
    </recommendedName>
</protein>
<dbReference type="Gene3D" id="1.10.30.10">
    <property type="entry name" value="High mobility group box domain"/>
    <property type="match status" value="1"/>
</dbReference>
<keyword evidence="2" id="KW-1185">Reference proteome</keyword>
<dbReference type="Proteomes" id="UP000734854">
    <property type="component" value="Unassembled WGS sequence"/>
</dbReference>
<evidence type="ECO:0000313" key="2">
    <source>
        <dbReference type="Proteomes" id="UP000734854"/>
    </source>
</evidence>
<dbReference type="EMBL" id="JACMSC010000013">
    <property type="protein sequence ID" value="KAG6492399.1"/>
    <property type="molecule type" value="Genomic_DNA"/>
</dbReference>
<dbReference type="InterPro" id="IPR036910">
    <property type="entry name" value="HMG_box_dom_sf"/>
</dbReference>
<reference evidence="1 2" key="1">
    <citation type="submission" date="2020-08" db="EMBL/GenBank/DDBJ databases">
        <title>Plant Genome Project.</title>
        <authorList>
            <person name="Zhang R.-G."/>
        </authorList>
    </citation>
    <scope>NUCLEOTIDE SEQUENCE [LARGE SCALE GENOMIC DNA]</scope>
    <source>
        <tissue evidence="1">Rhizome</tissue>
    </source>
</reference>
<name>A0A8J5FRD2_ZINOF</name>
<proteinExistence type="predicted"/>
<comment type="caution">
    <text evidence="1">The sequence shown here is derived from an EMBL/GenBank/DDBJ whole genome shotgun (WGS) entry which is preliminary data.</text>
</comment>
<accession>A0A8J5FRD2</accession>
<gene>
    <name evidence="1" type="ORF">ZIOFF_047362</name>
</gene>
<dbReference type="AlphaFoldDB" id="A0A8J5FRD2"/>
<evidence type="ECO:0000313" key="1">
    <source>
        <dbReference type="EMBL" id="KAG6492399.1"/>
    </source>
</evidence>
<organism evidence="1 2">
    <name type="scientific">Zingiber officinale</name>
    <name type="common">Ginger</name>
    <name type="synonym">Amomum zingiber</name>
    <dbReference type="NCBI Taxonomy" id="94328"/>
    <lineage>
        <taxon>Eukaryota</taxon>
        <taxon>Viridiplantae</taxon>
        <taxon>Streptophyta</taxon>
        <taxon>Embryophyta</taxon>
        <taxon>Tracheophyta</taxon>
        <taxon>Spermatophyta</taxon>
        <taxon>Magnoliopsida</taxon>
        <taxon>Liliopsida</taxon>
        <taxon>Zingiberales</taxon>
        <taxon>Zingiberaceae</taxon>
        <taxon>Zingiber</taxon>
    </lineage>
</organism>
<sequence length="219" mass="24566">MKRGKSKTDTPKKANTKEEFWKTFKEKNPNNKSIATVTKAGGDKWKSLTEEIIVDREKDLLHEKEVAIKQLKYKCEDVGDKPGMVVIVFISGNDLQNEYTNYAYKTLQMVDDTMKDFNKENAAKKHLLNMFGAISAPAAFAKFPPMSGKVAAAHTANPIHEGLYQKIVVSTHLKFTKGKKTTRGHTEAIRLSCIATDISIETKFICTSIAMGWYTLSNL</sequence>
<evidence type="ECO:0008006" key="3">
    <source>
        <dbReference type="Google" id="ProtNLM"/>
    </source>
</evidence>